<dbReference type="InParanoid" id="T0R7N1"/>
<evidence type="ECO:0000313" key="1">
    <source>
        <dbReference type="EMBL" id="EQC25482.1"/>
    </source>
</evidence>
<reference evidence="1 2" key="1">
    <citation type="submission" date="2012-04" db="EMBL/GenBank/DDBJ databases">
        <title>The Genome Sequence of Saprolegnia declina VS20.</title>
        <authorList>
            <consortium name="The Broad Institute Genome Sequencing Platform"/>
            <person name="Russ C."/>
            <person name="Nusbaum C."/>
            <person name="Tyler B."/>
            <person name="van West P."/>
            <person name="Dieguez-Uribeondo J."/>
            <person name="de Bruijn I."/>
            <person name="Tripathy S."/>
            <person name="Jiang R."/>
            <person name="Young S.K."/>
            <person name="Zeng Q."/>
            <person name="Gargeya S."/>
            <person name="Fitzgerald M."/>
            <person name="Haas B."/>
            <person name="Abouelleil A."/>
            <person name="Alvarado L."/>
            <person name="Arachchi H.M."/>
            <person name="Berlin A."/>
            <person name="Chapman S.B."/>
            <person name="Goldberg J."/>
            <person name="Griggs A."/>
            <person name="Gujja S."/>
            <person name="Hansen M."/>
            <person name="Howarth C."/>
            <person name="Imamovic A."/>
            <person name="Larimer J."/>
            <person name="McCowen C."/>
            <person name="Montmayeur A."/>
            <person name="Murphy C."/>
            <person name="Neiman D."/>
            <person name="Pearson M."/>
            <person name="Priest M."/>
            <person name="Roberts A."/>
            <person name="Saif S."/>
            <person name="Shea T."/>
            <person name="Sisk P."/>
            <person name="Sykes S."/>
            <person name="Wortman J."/>
            <person name="Nusbaum C."/>
            <person name="Birren B."/>
        </authorList>
    </citation>
    <scope>NUCLEOTIDE SEQUENCE [LARGE SCALE GENOMIC DNA]</scope>
    <source>
        <strain evidence="1 2">VS20</strain>
    </source>
</reference>
<keyword evidence="2" id="KW-1185">Reference proteome</keyword>
<accession>T0R7N1</accession>
<dbReference type="AlphaFoldDB" id="T0R7N1"/>
<dbReference type="OMA" id="CIEARYI"/>
<organism evidence="1 2">
    <name type="scientific">Saprolegnia diclina (strain VS20)</name>
    <dbReference type="NCBI Taxonomy" id="1156394"/>
    <lineage>
        <taxon>Eukaryota</taxon>
        <taxon>Sar</taxon>
        <taxon>Stramenopiles</taxon>
        <taxon>Oomycota</taxon>
        <taxon>Saprolegniomycetes</taxon>
        <taxon>Saprolegniales</taxon>
        <taxon>Saprolegniaceae</taxon>
        <taxon>Saprolegnia</taxon>
    </lineage>
</organism>
<dbReference type="VEuPathDB" id="FungiDB:SDRG_16653"/>
<gene>
    <name evidence="1" type="ORF">SDRG_16653</name>
</gene>
<dbReference type="Proteomes" id="UP000030762">
    <property type="component" value="Unassembled WGS sequence"/>
</dbReference>
<protein>
    <submittedName>
        <fullName evidence="1">Uncharacterized protein</fullName>
    </submittedName>
</protein>
<proteinExistence type="predicted"/>
<dbReference type="OrthoDB" id="10310666at2759"/>
<name>T0R7N1_SAPDV</name>
<dbReference type="RefSeq" id="XP_008621091.1">
    <property type="nucleotide sequence ID" value="XM_008622869.1"/>
</dbReference>
<dbReference type="EMBL" id="JH767274">
    <property type="protein sequence ID" value="EQC25482.1"/>
    <property type="molecule type" value="Genomic_DNA"/>
</dbReference>
<evidence type="ECO:0000313" key="2">
    <source>
        <dbReference type="Proteomes" id="UP000030762"/>
    </source>
</evidence>
<sequence>MDVVLASNPLTLTFDDGNVCIMPIFDLSQCGFCIEARYIVDGDHLMELETSDGVSFGATVRLVHRTKGGECYYLRGCALQRKLRWSTQPTAKAAFRLVSLECRRGNLHQDEPFALESIFWPRWYIGFARVSTLRGRGTLILRRKAANAIQLRAMHHHDKPAAYRLRAPLLIAAKSSLAVTECDAEDDDDDDLFASFQIAGSAPVGVLA</sequence>
<dbReference type="GeneID" id="19957380"/>